<dbReference type="EMBL" id="CP136920">
    <property type="protein sequence ID" value="WOO40132.1"/>
    <property type="molecule type" value="Genomic_DNA"/>
</dbReference>
<dbReference type="NCBIfam" id="TIGR02595">
    <property type="entry name" value="PEP_CTERM"/>
    <property type="match status" value="1"/>
</dbReference>
<accession>A0AAQ3L9F3</accession>
<name>A0AAQ3L9F3_9BACT</name>
<feature type="chain" id="PRO_5042823002" evidence="1">
    <location>
        <begin position="32"/>
        <end position="226"/>
    </location>
</feature>
<dbReference type="InterPro" id="IPR013424">
    <property type="entry name" value="Ice-binding_C"/>
</dbReference>
<evidence type="ECO:0000259" key="2">
    <source>
        <dbReference type="Pfam" id="PF07589"/>
    </source>
</evidence>
<dbReference type="KEGG" id="puo:RZN69_16040"/>
<evidence type="ECO:0000313" key="3">
    <source>
        <dbReference type="EMBL" id="WOO40132.1"/>
    </source>
</evidence>
<keyword evidence="1" id="KW-0732">Signal</keyword>
<reference evidence="3 4" key="1">
    <citation type="submission" date="2023-10" db="EMBL/GenBank/DDBJ databases">
        <title>Rubellicoccus peritrichatus gen. nov., sp. nov., isolated from an algae of coral reef tank.</title>
        <authorList>
            <person name="Luo J."/>
        </authorList>
    </citation>
    <scope>NUCLEOTIDE SEQUENCE [LARGE SCALE GENOMIC DNA]</scope>
    <source>
        <strain evidence="3 4">CR14</strain>
    </source>
</reference>
<organism evidence="3 4">
    <name type="scientific">Rubellicoccus peritrichatus</name>
    <dbReference type="NCBI Taxonomy" id="3080537"/>
    <lineage>
        <taxon>Bacteria</taxon>
        <taxon>Pseudomonadati</taxon>
        <taxon>Verrucomicrobiota</taxon>
        <taxon>Opitutia</taxon>
        <taxon>Puniceicoccales</taxon>
        <taxon>Cerasicoccaceae</taxon>
        <taxon>Rubellicoccus</taxon>
    </lineage>
</organism>
<dbReference type="AlphaFoldDB" id="A0AAQ3L9F3"/>
<sequence>MKKNTTTSKLPYSRTGLTALLGLGAATSANAAVVMSTTVGSGLRPPATSGSIGWDIDNDGANDFSLSNSATSAAFWNDYDGRILGKTTDLNSPFLKLSTSQAISSGVPGYGFAAAPQGVAVMYITTIGANASQGGWAINDTGFIGFKFEISGNTHFGWAEVTIDALNPGQGFIINEAWYNTTADQGLLAGTQTVVPEPSTYAVGLAGLALGAAGLRRWRKAKQASA</sequence>
<dbReference type="Proteomes" id="UP001304300">
    <property type="component" value="Chromosome"/>
</dbReference>
<proteinExistence type="predicted"/>
<evidence type="ECO:0000256" key="1">
    <source>
        <dbReference type="SAM" id="SignalP"/>
    </source>
</evidence>
<protein>
    <submittedName>
        <fullName evidence="3">PEP-CTERM sorting domain-containing protein</fullName>
    </submittedName>
</protein>
<gene>
    <name evidence="3" type="ORF">RZN69_16040</name>
</gene>
<dbReference type="Pfam" id="PF07589">
    <property type="entry name" value="PEP-CTERM"/>
    <property type="match status" value="1"/>
</dbReference>
<dbReference type="RefSeq" id="WP_317832249.1">
    <property type="nucleotide sequence ID" value="NZ_CP136920.1"/>
</dbReference>
<feature type="signal peptide" evidence="1">
    <location>
        <begin position="1"/>
        <end position="31"/>
    </location>
</feature>
<feature type="domain" description="Ice-binding protein C-terminal" evidence="2">
    <location>
        <begin position="195"/>
        <end position="217"/>
    </location>
</feature>
<evidence type="ECO:0000313" key="4">
    <source>
        <dbReference type="Proteomes" id="UP001304300"/>
    </source>
</evidence>
<keyword evidence="4" id="KW-1185">Reference proteome</keyword>